<dbReference type="RefSeq" id="WP_339162717.1">
    <property type="nucleotide sequence ID" value="NZ_LR743511.1"/>
</dbReference>
<gene>
    <name evidence="3" type="primary">tnsA</name>
    <name evidence="3" type="ORF">MBLL_03578</name>
</gene>
<evidence type="ECO:0000259" key="1">
    <source>
        <dbReference type="Pfam" id="PF08721"/>
    </source>
</evidence>
<evidence type="ECO:0000313" key="3">
    <source>
        <dbReference type="EMBL" id="CAA2144454.1"/>
    </source>
</evidence>
<accession>A0A679K0T4</accession>
<dbReference type="CDD" id="cd22362">
    <property type="entry name" value="TnsA_endonuclease-like"/>
    <property type="match status" value="1"/>
</dbReference>
<protein>
    <submittedName>
        <fullName evidence="3">Transposon Tn7 transposition protein TnsA</fullName>
    </submittedName>
</protein>
<evidence type="ECO:0000259" key="2">
    <source>
        <dbReference type="Pfam" id="PF08722"/>
    </source>
</evidence>
<dbReference type="InterPro" id="IPR011335">
    <property type="entry name" value="Restrct_endonuc-II-like"/>
</dbReference>
<dbReference type="GO" id="GO:0003676">
    <property type="term" value="F:nucleic acid binding"/>
    <property type="evidence" value="ECO:0007669"/>
    <property type="project" value="InterPro"/>
</dbReference>
<dbReference type="SUPFAM" id="SSF52980">
    <property type="entry name" value="Restriction endonuclease-like"/>
    <property type="match status" value="1"/>
</dbReference>
<dbReference type="Pfam" id="PF08722">
    <property type="entry name" value="Tn7_TnsA-like_N"/>
    <property type="match status" value="1"/>
</dbReference>
<proteinExistence type="predicted"/>
<sequence length="283" mass="31650">MGKRRYGIDEERIQKWIKDGRGKGELKTYQPWLTIHDIPSIGRVSRLKGDTTGRIHHVLSDIERGVCLALDAAKAVVDIREQFPLPREATIAIAAEMGVRHPKDGQVDIVMTTDFLVDVRTRGRVKQQAIAVKPASGLDDKRTIEKLEIERRYWLSQGVPWRITTDLELSFGSKMFGLWCHGMTSLEHHDAPTATYWVERSEQLLAVLEDAEIQPLRQLFGRLEAEHAFEPGDALTVIRHLLAIGRLQLTTNGSFAPRGSTAQFIMNLDAAEGLQANLGADAA</sequence>
<feature type="domain" description="TnsA endonuclease C-terminal" evidence="1">
    <location>
        <begin position="179"/>
        <end position="244"/>
    </location>
</feature>
<organism evidence="3">
    <name type="scientific">Methylobacterium bullatum</name>
    <dbReference type="NCBI Taxonomy" id="570505"/>
    <lineage>
        <taxon>Bacteria</taxon>
        <taxon>Pseudomonadati</taxon>
        <taxon>Pseudomonadota</taxon>
        <taxon>Alphaproteobacteria</taxon>
        <taxon>Hyphomicrobiales</taxon>
        <taxon>Methylobacteriaceae</taxon>
        <taxon>Methylobacterium</taxon>
    </lineage>
</organism>
<name>A0A679K0T4_9HYPH</name>
<dbReference type="AlphaFoldDB" id="A0A679K0T4"/>
<dbReference type="InterPro" id="IPR014832">
    <property type="entry name" value="TnsA_C"/>
</dbReference>
<dbReference type="EMBL" id="LR743511">
    <property type="protein sequence ID" value="CAA2144454.1"/>
    <property type="molecule type" value="Genomic_DNA"/>
</dbReference>
<dbReference type="Pfam" id="PF08721">
    <property type="entry name" value="Tn7_Tnp_TnsA_C"/>
    <property type="match status" value="1"/>
</dbReference>
<dbReference type="InterPro" id="IPR011856">
    <property type="entry name" value="tRNA_endonuc-like_dom_sf"/>
</dbReference>
<feature type="domain" description="TnsA endonuclease N-terminal" evidence="2">
    <location>
        <begin position="75"/>
        <end position="166"/>
    </location>
</feature>
<dbReference type="Gene3D" id="3.40.1350.10">
    <property type="match status" value="1"/>
</dbReference>
<reference evidence="3" key="1">
    <citation type="submission" date="2019-12" db="EMBL/GenBank/DDBJ databases">
        <authorList>
            <person name="Cremers G."/>
        </authorList>
    </citation>
    <scope>NUCLEOTIDE SEQUENCE</scope>
    <source>
        <strain evidence="3">Mbul2</strain>
    </source>
</reference>
<dbReference type="InterPro" id="IPR014833">
    <property type="entry name" value="TnsA_N"/>
</dbReference>